<organism evidence="2 3">
    <name type="scientific">Punica granatum</name>
    <name type="common">Pomegranate</name>
    <dbReference type="NCBI Taxonomy" id="22663"/>
    <lineage>
        <taxon>Eukaryota</taxon>
        <taxon>Viridiplantae</taxon>
        <taxon>Streptophyta</taxon>
        <taxon>Embryophyta</taxon>
        <taxon>Tracheophyta</taxon>
        <taxon>Spermatophyta</taxon>
        <taxon>Magnoliopsida</taxon>
        <taxon>eudicotyledons</taxon>
        <taxon>Gunneridae</taxon>
        <taxon>Pentapetalae</taxon>
        <taxon>rosids</taxon>
        <taxon>malvids</taxon>
        <taxon>Myrtales</taxon>
        <taxon>Lythraceae</taxon>
        <taxon>Punica</taxon>
    </lineage>
</organism>
<name>A0A2I0I067_PUNGR</name>
<gene>
    <name evidence="2" type="ORF">CRG98_042234</name>
</gene>
<comment type="caution">
    <text evidence="2">The sequence shown here is derived from an EMBL/GenBank/DDBJ whole genome shotgun (WGS) entry which is preliminary data.</text>
</comment>
<feature type="compositionally biased region" description="Basic and acidic residues" evidence="1">
    <location>
        <begin position="12"/>
        <end position="21"/>
    </location>
</feature>
<accession>A0A2I0I067</accession>
<dbReference type="AlphaFoldDB" id="A0A2I0I067"/>
<sequence length="70" mass="7582">MGVQGAKVFNQEWERGDHQGLSKESSSGRSAKDWGGTAAAQRRIGDNCQSALSVEEWGMDRLWRSGGGTL</sequence>
<evidence type="ECO:0000256" key="1">
    <source>
        <dbReference type="SAM" id="MobiDB-lite"/>
    </source>
</evidence>
<keyword evidence="3" id="KW-1185">Reference proteome</keyword>
<dbReference type="Proteomes" id="UP000233551">
    <property type="component" value="Unassembled WGS sequence"/>
</dbReference>
<proteinExistence type="predicted"/>
<evidence type="ECO:0000313" key="3">
    <source>
        <dbReference type="Proteomes" id="UP000233551"/>
    </source>
</evidence>
<evidence type="ECO:0000313" key="2">
    <source>
        <dbReference type="EMBL" id="PKI37357.1"/>
    </source>
</evidence>
<reference evidence="2 3" key="1">
    <citation type="submission" date="2017-11" db="EMBL/GenBank/DDBJ databases">
        <title>De-novo sequencing of pomegranate (Punica granatum L.) genome.</title>
        <authorList>
            <person name="Akparov Z."/>
            <person name="Amiraslanov A."/>
            <person name="Hajiyeva S."/>
            <person name="Abbasov M."/>
            <person name="Kaur K."/>
            <person name="Hamwieh A."/>
            <person name="Solovyev V."/>
            <person name="Salamov A."/>
            <person name="Braich B."/>
            <person name="Kosarev P."/>
            <person name="Mahmoud A."/>
            <person name="Hajiyev E."/>
            <person name="Babayeva S."/>
            <person name="Izzatullayeva V."/>
            <person name="Mammadov A."/>
            <person name="Mammadov A."/>
            <person name="Sharifova S."/>
            <person name="Ojaghi J."/>
            <person name="Eynullazada K."/>
            <person name="Bayramov B."/>
            <person name="Abdulazimova A."/>
            <person name="Shahmuradov I."/>
        </authorList>
    </citation>
    <scope>NUCLEOTIDE SEQUENCE [LARGE SCALE GENOMIC DNA]</scope>
    <source>
        <strain evidence="3">cv. AG2017</strain>
        <tissue evidence="2">Leaf</tissue>
    </source>
</reference>
<dbReference type="EMBL" id="PGOL01004423">
    <property type="protein sequence ID" value="PKI37357.1"/>
    <property type="molecule type" value="Genomic_DNA"/>
</dbReference>
<feature type="region of interest" description="Disordered" evidence="1">
    <location>
        <begin position="1"/>
        <end position="42"/>
    </location>
</feature>
<protein>
    <submittedName>
        <fullName evidence="2">Uncharacterized protein</fullName>
    </submittedName>
</protein>